<organism evidence="1 2">
    <name type="scientific">Coprococcus intestinihominis</name>
    <dbReference type="NCBI Taxonomy" id="3133154"/>
    <lineage>
        <taxon>Bacteria</taxon>
        <taxon>Bacillati</taxon>
        <taxon>Bacillota</taxon>
        <taxon>Clostridia</taxon>
        <taxon>Lachnospirales</taxon>
        <taxon>Lachnospiraceae</taxon>
        <taxon>Coprococcus</taxon>
    </lineage>
</organism>
<dbReference type="Proteomes" id="UP001469749">
    <property type="component" value="Unassembled WGS sequence"/>
</dbReference>
<reference evidence="1 2" key="1">
    <citation type="submission" date="2024-03" db="EMBL/GenBank/DDBJ databases">
        <title>Human intestinal bacterial collection.</title>
        <authorList>
            <person name="Pauvert C."/>
            <person name="Hitch T.C.A."/>
            <person name="Clavel T."/>
        </authorList>
    </citation>
    <scope>NUCLEOTIDE SEQUENCE [LARGE SCALE GENOMIC DNA]</scope>
    <source>
        <strain evidence="1 2">CLA-AA-H190</strain>
    </source>
</reference>
<dbReference type="RefSeq" id="WP_349086417.1">
    <property type="nucleotide sequence ID" value="NZ_JBBMEK010000371.1"/>
</dbReference>
<keyword evidence="2" id="KW-1185">Reference proteome</keyword>
<accession>A0ABV1B8R4</accession>
<proteinExistence type="predicted"/>
<gene>
    <name evidence="1" type="ORF">WMO25_17250</name>
</gene>
<dbReference type="EMBL" id="JBBMEK010000371">
    <property type="protein sequence ID" value="MEQ2366816.1"/>
    <property type="molecule type" value="Genomic_DNA"/>
</dbReference>
<name>A0ABV1B8R4_9FIRM</name>
<protein>
    <submittedName>
        <fullName evidence="1">Uncharacterized protein</fullName>
    </submittedName>
</protein>
<evidence type="ECO:0000313" key="1">
    <source>
        <dbReference type="EMBL" id="MEQ2366816.1"/>
    </source>
</evidence>
<comment type="caution">
    <text evidence="1">The sequence shown here is derived from an EMBL/GenBank/DDBJ whole genome shotgun (WGS) entry which is preliminary data.</text>
</comment>
<evidence type="ECO:0000313" key="2">
    <source>
        <dbReference type="Proteomes" id="UP001469749"/>
    </source>
</evidence>
<sequence>MSVQSFRYDFTAKELAYFLFKKKTCPKCGGQMKKGKCCETIDGSVYNTNSVPLYIQGRQVKHYFYRFTCQECGAEFTLTELSK</sequence>